<name>X1IZT8_9ZZZZ</name>
<proteinExistence type="predicted"/>
<reference evidence="1" key="1">
    <citation type="journal article" date="2014" name="Front. Microbiol.">
        <title>High frequency of phylogenetically diverse reductive dehalogenase-homologous genes in deep subseafloor sedimentary metagenomes.</title>
        <authorList>
            <person name="Kawai M."/>
            <person name="Futagami T."/>
            <person name="Toyoda A."/>
            <person name="Takaki Y."/>
            <person name="Nishi S."/>
            <person name="Hori S."/>
            <person name="Arai W."/>
            <person name="Tsubouchi T."/>
            <person name="Morono Y."/>
            <person name="Uchiyama I."/>
            <person name="Ito T."/>
            <person name="Fujiyama A."/>
            <person name="Inagaki F."/>
            <person name="Takami H."/>
        </authorList>
    </citation>
    <scope>NUCLEOTIDE SEQUENCE</scope>
    <source>
        <strain evidence="1">Expedition CK06-06</strain>
    </source>
</reference>
<sequence length="57" mass="6427">MKTVIDNYIREEMFPNIWCPGCGNGIVLGAILRAIDDLNWDKDKIVAVSGIVWSIYV</sequence>
<gene>
    <name evidence="1" type="ORF">S03H2_41644</name>
</gene>
<dbReference type="SUPFAM" id="SSF52518">
    <property type="entry name" value="Thiamin diphosphate-binding fold (THDP-binding)"/>
    <property type="match status" value="1"/>
</dbReference>
<protein>
    <recommendedName>
        <fullName evidence="2">Thiamine pyrophosphate enzyme TPP-binding domain-containing protein</fullName>
    </recommendedName>
</protein>
<dbReference type="InterPro" id="IPR029061">
    <property type="entry name" value="THDP-binding"/>
</dbReference>
<evidence type="ECO:0008006" key="2">
    <source>
        <dbReference type="Google" id="ProtNLM"/>
    </source>
</evidence>
<accession>X1IZT8</accession>
<evidence type="ECO:0000313" key="1">
    <source>
        <dbReference type="EMBL" id="GAH71599.1"/>
    </source>
</evidence>
<dbReference type="EMBL" id="BARU01025876">
    <property type="protein sequence ID" value="GAH71599.1"/>
    <property type="molecule type" value="Genomic_DNA"/>
</dbReference>
<organism evidence="1">
    <name type="scientific">marine sediment metagenome</name>
    <dbReference type="NCBI Taxonomy" id="412755"/>
    <lineage>
        <taxon>unclassified sequences</taxon>
        <taxon>metagenomes</taxon>
        <taxon>ecological metagenomes</taxon>
    </lineage>
</organism>
<comment type="caution">
    <text evidence="1">The sequence shown here is derived from an EMBL/GenBank/DDBJ whole genome shotgun (WGS) entry which is preliminary data.</text>
</comment>
<dbReference type="AlphaFoldDB" id="X1IZT8"/>